<dbReference type="Pfam" id="PF02518">
    <property type="entry name" value="HATPase_c"/>
    <property type="match status" value="1"/>
</dbReference>
<organism evidence="19 20">
    <name type="scientific">Piscinibacter koreensis</name>
    <dbReference type="NCBI Taxonomy" id="2742824"/>
    <lineage>
        <taxon>Bacteria</taxon>
        <taxon>Pseudomonadati</taxon>
        <taxon>Pseudomonadota</taxon>
        <taxon>Betaproteobacteria</taxon>
        <taxon>Burkholderiales</taxon>
        <taxon>Sphaerotilaceae</taxon>
        <taxon>Piscinibacter</taxon>
    </lineage>
</organism>
<keyword evidence="9" id="KW-0808">Transferase</keyword>
<accession>A0A7Y6TY47</accession>
<dbReference type="InterPro" id="IPR005467">
    <property type="entry name" value="His_kinase_dom"/>
</dbReference>
<reference evidence="19 20" key="1">
    <citation type="submission" date="2020-06" db="EMBL/GenBank/DDBJ databases">
        <title>Schlegella sp. ID0723 isolated from air conditioner.</title>
        <authorList>
            <person name="Kim D.Y."/>
            <person name="Kim D.-U."/>
        </authorList>
    </citation>
    <scope>NUCLEOTIDE SEQUENCE [LARGE SCALE GENOMIC DNA]</scope>
    <source>
        <strain evidence="19 20">ID0723</strain>
    </source>
</reference>
<keyword evidence="6" id="KW-1003">Cell membrane</keyword>
<dbReference type="InterPro" id="IPR000014">
    <property type="entry name" value="PAS"/>
</dbReference>
<evidence type="ECO:0000256" key="3">
    <source>
        <dbReference type="ARBA" id="ARBA00012438"/>
    </source>
</evidence>
<dbReference type="SMART" id="SM00388">
    <property type="entry name" value="HisKA"/>
    <property type="match status" value="1"/>
</dbReference>
<dbReference type="InterPro" id="IPR036890">
    <property type="entry name" value="HATPase_C_sf"/>
</dbReference>
<dbReference type="Gene3D" id="1.10.287.130">
    <property type="match status" value="1"/>
</dbReference>
<evidence type="ECO:0000313" key="20">
    <source>
        <dbReference type="Proteomes" id="UP000529637"/>
    </source>
</evidence>
<keyword evidence="14" id="KW-1133">Transmembrane helix</keyword>
<keyword evidence="10" id="KW-0812">Transmembrane</keyword>
<dbReference type="GO" id="GO:0006817">
    <property type="term" value="P:phosphate ion transport"/>
    <property type="evidence" value="ECO:0007669"/>
    <property type="project" value="UniProtKB-KW"/>
</dbReference>
<evidence type="ECO:0000256" key="11">
    <source>
        <dbReference type="ARBA" id="ARBA00022741"/>
    </source>
</evidence>
<keyword evidence="5" id="KW-0813">Transport</keyword>
<dbReference type="InterPro" id="IPR035965">
    <property type="entry name" value="PAS-like_dom_sf"/>
</dbReference>
<comment type="subcellular location">
    <subcellularLocation>
        <location evidence="2">Cell inner membrane</location>
        <topology evidence="2">Multi-pass membrane protein</topology>
    </subcellularLocation>
</comment>
<evidence type="ECO:0000256" key="14">
    <source>
        <dbReference type="ARBA" id="ARBA00022989"/>
    </source>
</evidence>
<evidence type="ECO:0000256" key="2">
    <source>
        <dbReference type="ARBA" id="ARBA00004429"/>
    </source>
</evidence>
<dbReference type="GO" id="GO:0000155">
    <property type="term" value="F:phosphorelay sensor kinase activity"/>
    <property type="evidence" value="ECO:0007669"/>
    <property type="project" value="InterPro"/>
</dbReference>
<dbReference type="CDD" id="cd00082">
    <property type="entry name" value="HisKA"/>
    <property type="match status" value="1"/>
</dbReference>
<evidence type="ECO:0000256" key="5">
    <source>
        <dbReference type="ARBA" id="ARBA00022448"/>
    </source>
</evidence>
<comment type="function">
    <text evidence="17">Member of the two-component regulatory system PhoR/PhoB involved in the phosphate regulon genes expression. PhoR may function as a membrane-associated protein kinase that phosphorylates PhoB in response to environmental signals.</text>
</comment>
<dbReference type="SUPFAM" id="SSF47384">
    <property type="entry name" value="Homodimeric domain of signal transducing histidine kinase"/>
    <property type="match status" value="1"/>
</dbReference>
<keyword evidence="7" id="KW-0597">Phosphoprotein</keyword>
<feature type="domain" description="Histidine kinase" evidence="18">
    <location>
        <begin position="209"/>
        <end position="425"/>
    </location>
</feature>
<dbReference type="SMART" id="SM00387">
    <property type="entry name" value="HATPase_c"/>
    <property type="match status" value="1"/>
</dbReference>
<comment type="caution">
    <text evidence="19">The sequence shown here is derived from an EMBL/GenBank/DDBJ whole genome shotgun (WGS) entry which is preliminary data.</text>
</comment>
<dbReference type="AlphaFoldDB" id="A0A7Y6TY47"/>
<dbReference type="GO" id="GO:0005524">
    <property type="term" value="F:ATP binding"/>
    <property type="evidence" value="ECO:0007669"/>
    <property type="project" value="UniProtKB-KW"/>
</dbReference>
<protein>
    <recommendedName>
        <fullName evidence="4">Phosphate regulon sensor protein PhoR</fullName>
        <ecNumber evidence="3">2.7.13.3</ecNumber>
    </recommendedName>
</protein>
<dbReference type="FunFam" id="1.10.287.130:FF:000001">
    <property type="entry name" value="Two-component sensor histidine kinase"/>
    <property type="match status" value="1"/>
</dbReference>
<dbReference type="InterPro" id="IPR014310">
    <property type="entry name" value="Sig_transdc_His_kinase_PhoR"/>
</dbReference>
<dbReference type="PROSITE" id="PS50109">
    <property type="entry name" value="HIS_KIN"/>
    <property type="match status" value="1"/>
</dbReference>
<dbReference type="PRINTS" id="PR00344">
    <property type="entry name" value="BCTRLSENSOR"/>
</dbReference>
<dbReference type="InterPro" id="IPR004358">
    <property type="entry name" value="Sig_transdc_His_kin-like_C"/>
</dbReference>
<dbReference type="GO" id="GO:0005886">
    <property type="term" value="C:plasma membrane"/>
    <property type="evidence" value="ECO:0007669"/>
    <property type="project" value="UniProtKB-SubCell"/>
</dbReference>
<dbReference type="EMBL" id="JABWMJ010000009">
    <property type="protein sequence ID" value="NUZ07742.1"/>
    <property type="molecule type" value="Genomic_DNA"/>
</dbReference>
<evidence type="ECO:0000256" key="16">
    <source>
        <dbReference type="ARBA" id="ARBA00023136"/>
    </source>
</evidence>
<proteinExistence type="predicted"/>
<dbReference type="InterPro" id="IPR003661">
    <property type="entry name" value="HisK_dim/P_dom"/>
</dbReference>
<dbReference type="SUPFAM" id="SSF55785">
    <property type="entry name" value="PYP-like sensor domain (PAS domain)"/>
    <property type="match status" value="1"/>
</dbReference>
<sequence>MLTRIVVAICATAGAGALAVWLGAGIGMSLVAGALAAGALAAGDAWRGRRVARWLHEPGGRPAPRVGGLWSEIAYRAERALRESQQAAHAERNRLDQFLAAIDASPNGVLLLDTLDQIAWCNAKAADHFGIDPARDRLQPVTNLIRIPAFVAHLHGGRLDEPVLLRNPAGAATLSVTVRPFDVGMKLVLSHDVTAHERAESMRRDFVANVSHEIRTPLTVLAGFVDSMRKLPLSDAERQQMLTLMAQQTDRMGALVGDLLTLARLDGSPRPPPDAWFALDALLGAVEIDALALSAGRHTIAFPPVTDVRIAGSEAELRSALGNLVSNAVRYTPEGGRIDVDWTFDAEHGGVLGVRDTGIGVAREHLGRLTERFYRVDGGRSRDSGGTGLGLAIVKHVAQRHGGTLDIASQLGRGSTFRIVLPPARVRVGNAAGSSAGPRLADALVGR</sequence>
<evidence type="ECO:0000256" key="7">
    <source>
        <dbReference type="ARBA" id="ARBA00022553"/>
    </source>
</evidence>
<dbReference type="SUPFAM" id="SSF55874">
    <property type="entry name" value="ATPase domain of HSP90 chaperone/DNA topoisomerase II/histidine kinase"/>
    <property type="match status" value="1"/>
</dbReference>
<dbReference type="PANTHER" id="PTHR45453:SF1">
    <property type="entry name" value="PHOSPHATE REGULON SENSOR PROTEIN PHOR"/>
    <property type="match status" value="1"/>
</dbReference>
<dbReference type="InterPro" id="IPR050351">
    <property type="entry name" value="BphY/WalK/GraS-like"/>
</dbReference>
<keyword evidence="8" id="KW-0592">Phosphate transport</keyword>
<dbReference type="InterPro" id="IPR036097">
    <property type="entry name" value="HisK_dim/P_sf"/>
</dbReference>
<dbReference type="EC" id="2.7.13.3" evidence="3"/>
<dbReference type="GO" id="GO:0016036">
    <property type="term" value="P:cellular response to phosphate starvation"/>
    <property type="evidence" value="ECO:0007669"/>
    <property type="project" value="TreeGrafter"/>
</dbReference>
<dbReference type="GO" id="GO:0004721">
    <property type="term" value="F:phosphoprotein phosphatase activity"/>
    <property type="evidence" value="ECO:0007669"/>
    <property type="project" value="TreeGrafter"/>
</dbReference>
<keyword evidence="20" id="KW-1185">Reference proteome</keyword>
<evidence type="ECO:0000256" key="17">
    <source>
        <dbReference type="ARBA" id="ARBA00025207"/>
    </source>
</evidence>
<dbReference type="Pfam" id="PF13188">
    <property type="entry name" value="PAS_8"/>
    <property type="match status" value="1"/>
</dbReference>
<keyword evidence="13" id="KW-0067">ATP-binding</keyword>
<evidence type="ECO:0000256" key="13">
    <source>
        <dbReference type="ARBA" id="ARBA00022840"/>
    </source>
</evidence>
<dbReference type="Proteomes" id="UP000529637">
    <property type="component" value="Unassembled WGS sequence"/>
</dbReference>
<dbReference type="RefSeq" id="WP_176070588.1">
    <property type="nucleotide sequence ID" value="NZ_JABWMJ010000009.1"/>
</dbReference>
<dbReference type="NCBIfam" id="TIGR02966">
    <property type="entry name" value="phoR_proteo"/>
    <property type="match status" value="1"/>
</dbReference>
<evidence type="ECO:0000259" key="18">
    <source>
        <dbReference type="PROSITE" id="PS50109"/>
    </source>
</evidence>
<evidence type="ECO:0000256" key="4">
    <source>
        <dbReference type="ARBA" id="ARBA00019665"/>
    </source>
</evidence>
<evidence type="ECO:0000313" key="19">
    <source>
        <dbReference type="EMBL" id="NUZ07742.1"/>
    </source>
</evidence>
<keyword evidence="16" id="KW-0472">Membrane</keyword>
<evidence type="ECO:0000256" key="10">
    <source>
        <dbReference type="ARBA" id="ARBA00022692"/>
    </source>
</evidence>
<keyword evidence="12 19" id="KW-0418">Kinase</keyword>
<dbReference type="FunFam" id="3.30.565.10:FF:000006">
    <property type="entry name" value="Sensor histidine kinase WalK"/>
    <property type="match status" value="1"/>
</dbReference>
<evidence type="ECO:0000256" key="6">
    <source>
        <dbReference type="ARBA" id="ARBA00022475"/>
    </source>
</evidence>
<comment type="catalytic activity">
    <reaction evidence="1">
        <text>ATP + protein L-histidine = ADP + protein N-phospho-L-histidine.</text>
        <dbReference type="EC" id="2.7.13.3"/>
    </reaction>
</comment>
<keyword evidence="11" id="KW-0547">Nucleotide-binding</keyword>
<evidence type="ECO:0000256" key="8">
    <source>
        <dbReference type="ARBA" id="ARBA00022592"/>
    </source>
</evidence>
<dbReference type="InterPro" id="IPR003594">
    <property type="entry name" value="HATPase_dom"/>
</dbReference>
<name>A0A7Y6TY47_9BURK</name>
<evidence type="ECO:0000256" key="1">
    <source>
        <dbReference type="ARBA" id="ARBA00000085"/>
    </source>
</evidence>
<dbReference type="Pfam" id="PF00512">
    <property type="entry name" value="HisKA"/>
    <property type="match status" value="1"/>
</dbReference>
<keyword evidence="15" id="KW-0902">Two-component regulatory system</keyword>
<evidence type="ECO:0000256" key="15">
    <source>
        <dbReference type="ARBA" id="ARBA00023012"/>
    </source>
</evidence>
<dbReference type="Gene3D" id="3.30.565.10">
    <property type="entry name" value="Histidine kinase-like ATPase, C-terminal domain"/>
    <property type="match status" value="1"/>
</dbReference>
<evidence type="ECO:0000256" key="9">
    <source>
        <dbReference type="ARBA" id="ARBA00022679"/>
    </source>
</evidence>
<evidence type="ECO:0000256" key="12">
    <source>
        <dbReference type="ARBA" id="ARBA00022777"/>
    </source>
</evidence>
<dbReference type="PANTHER" id="PTHR45453">
    <property type="entry name" value="PHOSPHATE REGULON SENSOR PROTEIN PHOR"/>
    <property type="match status" value="1"/>
</dbReference>
<gene>
    <name evidence="19" type="primary">phoR</name>
    <name evidence="19" type="ORF">HQN59_18425</name>
</gene>